<feature type="non-terminal residue" evidence="2">
    <location>
        <position position="273"/>
    </location>
</feature>
<feature type="region of interest" description="Disordered" evidence="1">
    <location>
        <begin position="34"/>
        <end position="63"/>
    </location>
</feature>
<evidence type="ECO:0000313" key="3">
    <source>
        <dbReference type="Proteomes" id="UP000250140"/>
    </source>
</evidence>
<dbReference type="Proteomes" id="UP000250140">
    <property type="component" value="Unassembled WGS sequence"/>
</dbReference>
<reference evidence="2 3" key="1">
    <citation type="journal article" date="2016" name="Nat. Commun.">
        <title>Ectomycorrhizal ecology is imprinted in the genome of the dominant symbiotic fungus Cenococcum geophilum.</title>
        <authorList>
            <consortium name="DOE Joint Genome Institute"/>
            <person name="Peter M."/>
            <person name="Kohler A."/>
            <person name="Ohm R.A."/>
            <person name="Kuo A."/>
            <person name="Krutzmann J."/>
            <person name="Morin E."/>
            <person name="Arend M."/>
            <person name="Barry K.W."/>
            <person name="Binder M."/>
            <person name="Choi C."/>
            <person name="Clum A."/>
            <person name="Copeland A."/>
            <person name="Grisel N."/>
            <person name="Haridas S."/>
            <person name="Kipfer T."/>
            <person name="LaButti K."/>
            <person name="Lindquist E."/>
            <person name="Lipzen A."/>
            <person name="Maire R."/>
            <person name="Meier B."/>
            <person name="Mihaltcheva S."/>
            <person name="Molinier V."/>
            <person name="Murat C."/>
            <person name="Poggeler S."/>
            <person name="Quandt C.A."/>
            <person name="Sperisen C."/>
            <person name="Tritt A."/>
            <person name="Tisserant E."/>
            <person name="Crous P.W."/>
            <person name="Henrissat B."/>
            <person name="Nehls U."/>
            <person name="Egli S."/>
            <person name="Spatafora J.W."/>
            <person name="Grigoriev I.V."/>
            <person name="Martin F.M."/>
        </authorList>
    </citation>
    <scope>NUCLEOTIDE SEQUENCE [LARGE SCALE GENOMIC DNA]</scope>
    <source>
        <strain evidence="2 3">CBS 207.34</strain>
    </source>
</reference>
<dbReference type="AlphaFoldDB" id="A0A8E2F0B4"/>
<sequence>FWDETLIGFIIASRSGSVYPASVPHFIVQSAQNNPVQPTSNISHGSQLAKPTGLPPQLAKPSNDPTVVISRSPGSTPVLITVSTQTFTVDPTGGLPIAPGFTLTAGGVTATISGTTLTPGGPAATISGTAISIDPSRGVVVIGPSTTYTVSLPKVSEAEKTAIMTIGSTIITAISKNGSIIVKGSTLDPLQPLATFASGIFSSLVPVGVVLAGSTTATTAAWSAPVAGSSIDVAIAAVTDALQFTSFATGLRDLGLVFQIAPILVVEFWLLVL</sequence>
<keyword evidence="3" id="KW-1185">Reference proteome</keyword>
<feature type="compositionally biased region" description="Polar residues" evidence="1">
    <location>
        <begin position="34"/>
        <end position="46"/>
    </location>
</feature>
<protein>
    <submittedName>
        <fullName evidence="2">Uncharacterized protein</fullName>
    </submittedName>
</protein>
<gene>
    <name evidence="2" type="ORF">AOQ84DRAFT_364313</name>
</gene>
<accession>A0A8E2F0B4</accession>
<evidence type="ECO:0000313" key="2">
    <source>
        <dbReference type="EMBL" id="OCL08217.1"/>
    </source>
</evidence>
<proteinExistence type="predicted"/>
<dbReference type="EMBL" id="KV749694">
    <property type="protein sequence ID" value="OCL08217.1"/>
    <property type="molecule type" value="Genomic_DNA"/>
</dbReference>
<evidence type="ECO:0000256" key="1">
    <source>
        <dbReference type="SAM" id="MobiDB-lite"/>
    </source>
</evidence>
<organism evidence="2 3">
    <name type="scientific">Glonium stellatum</name>
    <dbReference type="NCBI Taxonomy" id="574774"/>
    <lineage>
        <taxon>Eukaryota</taxon>
        <taxon>Fungi</taxon>
        <taxon>Dikarya</taxon>
        <taxon>Ascomycota</taxon>
        <taxon>Pezizomycotina</taxon>
        <taxon>Dothideomycetes</taxon>
        <taxon>Pleosporomycetidae</taxon>
        <taxon>Gloniales</taxon>
        <taxon>Gloniaceae</taxon>
        <taxon>Glonium</taxon>
    </lineage>
</organism>
<name>A0A8E2F0B4_9PEZI</name>